<dbReference type="Gene3D" id="1.10.10.60">
    <property type="entry name" value="Homeodomain-like"/>
    <property type="match status" value="2"/>
</dbReference>
<dbReference type="GO" id="GO:0003700">
    <property type="term" value="F:DNA-binding transcription factor activity"/>
    <property type="evidence" value="ECO:0007669"/>
    <property type="project" value="InterPro"/>
</dbReference>
<dbReference type="EMBL" id="OIVN01000275">
    <property type="protein sequence ID" value="SPC77491.1"/>
    <property type="molecule type" value="Genomic_DNA"/>
</dbReference>
<gene>
    <name evidence="10" type="ORF">FSB_LOCUS5373</name>
</gene>
<dbReference type="PROSITE" id="PS50090">
    <property type="entry name" value="MYB_LIKE"/>
    <property type="match status" value="2"/>
</dbReference>
<accession>A0A2N9ES28</accession>
<name>A0A2N9ES28_FAGSY</name>
<dbReference type="CDD" id="cd00167">
    <property type="entry name" value="SANT"/>
    <property type="match status" value="2"/>
</dbReference>
<dbReference type="SUPFAM" id="SSF46689">
    <property type="entry name" value="Homeodomain-like"/>
    <property type="match status" value="1"/>
</dbReference>
<dbReference type="InterPro" id="IPR009057">
    <property type="entry name" value="Homeodomain-like_sf"/>
</dbReference>
<dbReference type="PROSITE" id="PS51294">
    <property type="entry name" value="HTH_MYB"/>
    <property type="match status" value="2"/>
</dbReference>
<keyword evidence="3" id="KW-0805">Transcription regulation</keyword>
<dbReference type="FunFam" id="1.10.10.60:FF:000011">
    <property type="entry name" value="Myb transcription factor"/>
    <property type="match status" value="1"/>
</dbReference>
<dbReference type="InterPro" id="IPR017930">
    <property type="entry name" value="Myb_dom"/>
</dbReference>
<evidence type="ECO:0000256" key="1">
    <source>
        <dbReference type="ARBA" id="ARBA00004123"/>
    </source>
</evidence>
<evidence type="ECO:0000256" key="4">
    <source>
        <dbReference type="ARBA" id="ARBA00023125"/>
    </source>
</evidence>
<evidence type="ECO:0000259" key="8">
    <source>
        <dbReference type="PROSITE" id="PS50090"/>
    </source>
</evidence>
<dbReference type="GO" id="GO:0005634">
    <property type="term" value="C:nucleus"/>
    <property type="evidence" value="ECO:0007669"/>
    <property type="project" value="UniProtKB-SubCell"/>
</dbReference>
<keyword evidence="5" id="KW-0804">Transcription</keyword>
<evidence type="ECO:0000256" key="6">
    <source>
        <dbReference type="ARBA" id="ARBA00023242"/>
    </source>
</evidence>
<dbReference type="PANTHER" id="PTHR45675">
    <property type="entry name" value="MYB TRANSCRIPTION FACTOR-RELATED-RELATED"/>
    <property type="match status" value="1"/>
</dbReference>
<evidence type="ECO:0000259" key="9">
    <source>
        <dbReference type="PROSITE" id="PS51294"/>
    </source>
</evidence>
<dbReference type="GO" id="GO:0043565">
    <property type="term" value="F:sequence-specific DNA binding"/>
    <property type="evidence" value="ECO:0007669"/>
    <property type="project" value="InterPro"/>
</dbReference>
<feature type="compositionally biased region" description="Low complexity" evidence="7">
    <location>
        <begin position="1"/>
        <end position="11"/>
    </location>
</feature>
<dbReference type="PANTHER" id="PTHR45675:SF117">
    <property type="entry name" value="MYB-RELATED PROTEIN MYBAS2-LIKE"/>
    <property type="match status" value="1"/>
</dbReference>
<sequence length="304" mass="34999">MSTCSKSISSSSEDDSDLRRGPWTLEEDTLLIHYIAHHGEGRWNLLAKRSGLRRTGKSCRLRWLNYLKPDVKRGNLTPQEQFLILELHSKWGNRWSKIAQHLPGRTDNEIKNYWRTRVQKQARHLKIDTNSTAFQDLIQRYWMPRLLQKIEESSSSSNMLFQHSEIPQPLDYAYQHSATAGQEQVPAQGPLCLSETIQSLDHHEQNLDTKLCTSSCISSSESMNMLQMSQLSEYPTSPFHAKVNNDYGTYNSGYEMEGFNLESIPALGNFEDSSSNSHVVENNWVDNDFPGSMWNTDGLWQIRN</sequence>
<evidence type="ECO:0000256" key="5">
    <source>
        <dbReference type="ARBA" id="ARBA00023163"/>
    </source>
</evidence>
<feature type="domain" description="Myb-like" evidence="8">
    <location>
        <begin position="68"/>
        <end position="118"/>
    </location>
</feature>
<feature type="domain" description="HTH myb-type" evidence="9">
    <location>
        <begin position="15"/>
        <end position="71"/>
    </location>
</feature>
<evidence type="ECO:0000313" key="10">
    <source>
        <dbReference type="EMBL" id="SPC77491.1"/>
    </source>
</evidence>
<comment type="subcellular location">
    <subcellularLocation>
        <location evidence="1">Nucleus</location>
    </subcellularLocation>
</comment>
<dbReference type="FunFam" id="1.10.10.60:FF:000107">
    <property type="entry name" value="MYB transcription factor"/>
    <property type="match status" value="1"/>
</dbReference>
<evidence type="ECO:0000256" key="2">
    <source>
        <dbReference type="ARBA" id="ARBA00022737"/>
    </source>
</evidence>
<dbReference type="AlphaFoldDB" id="A0A2N9ES28"/>
<keyword evidence="2" id="KW-0677">Repeat</keyword>
<dbReference type="SMART" id="SM00717">
    <property type="entry name" value="SANT"/>
    <property type="match status" value="2"/>
</dbReference>
<keyword evidence="6" id="KW-0539">Nucleus</keyword>
<proteinExistence type="predicted"/>
<feature type="region of interest" description="Disordered" evidence="7">
    <location>
        <begin position="1"/>
        <end position="20"/>
    </location>
</feature>
<evidence type="ECO:0000256" key="3">
    <source>
        <dbReference type="ARBA" id="ARBA00023015"/>
    </source>
</evidence>
<feature type="domain" description="Myb-like" evidence="8">
    <location>
        <begin position="15"/>
        <end position="67"/>
    </location>
</feature>
<protein>
    <submittedName>
        <fullName evidence="10">Uncharacterized protein</fullName>
    </submittedName>
</protein>
<reference evidence="10" key="1">
    <citation type="submission" date="2018-02" db="EMBL/GenBank/DDBJ databases">
        <authorList>
            <person name="Cohen D.B."/>
            <person name="Kent A.D."/>
        </authorList>
    </citation>
    <scope>NUCLEOTIDE SEQUENCE</scope>
</reference>
<feature type="domain" description="HTH myb-type" evidence="9">
    <location>
        <begin position="72"/>
        <end position="122"/>
    </location>
</feature>
<dbReference type="InterPro" id="IPR044676">
    <property type="entry name" value="EOBI/EOBII-like_plant"/>
</dbReference>
<organism evidence="10">
    <name type="scientific">Fagus sylvatica</name>
    <name type="common">Beechnut</name>
    <dbReference type="NCBI Taxonomy" id="28930"/>
    <lineage>
        <taxon>Eukaryota</taxon>
        <taxon>Viridiplantae</taxon>
        <taxon>Streptophyta</taxon>
        <taxon>Embryophyta</taxon>
        <taxon>Tracheophyta</taxon>
        <taxon>Spermatophyta</taxon>
        <taxon>Magnoliopsida</taxon>
        <taxon>eudicotyledons</taxon>
        <taxon>Gunneridae</taxon>
        <taxon>Pentapetalae</taxon>
        <taxon>rosids</taxon>
        <taxon>fabids</taxon>
        <taxon>Fagales</taxon>
        <taxon>Fagaceae</taxon>
        <taxon>Fagus</taxon>
    </lineage>
</organism>
<dbReference type="InterPro" id="IPR001005">
    <property type="entry name" value="SANT/Myb"/>
</dbReference>
<dbReference type="Pfam" id="PF00249">
    <property type="entry name" value="Myb_DNA-binding"/>
    <property type="match status" value="2"/>
</dbReference>
<evidence type="ECO:0000256" key="7">
    <source>
        <dbReference type="SAM" id="MobiDB-lite"/>
    </source>
</evidence>
<keyword evidence="4" id="KW-0238">DNA-binding</keyword>